<feature type="signal peptide" evidence="2">
    <location>
        <begin position="1"/>
        <end position="38"/>
    </location>
</feature>
<feature type="compositionally biased region" description="Basic and acidic residues" evidence="1">
    <location>
        <begin position="109"/>
        <end position="122"/>
    </location>
</feature>
<feature type="region of interest" description="Disordered" evidence="1">
    <location>
        <begin position="37"/>
        <end position="136"/>
    </location>
</feature>
<dbReference type="EMBL" id="CP051167">
    <property type="protein sequence ID" value="QIZ69809.1"/>
    <property type="molecule type" value="Genomic_DNA"/>
</dbReference>
<feature type="chain" id="PRO_5026063171" evidence="2">
    <location>
        <begin position="39"/>
        <end position="240"/>
    </location>
</feature>
<evidence type="ECO:0000313" key="4">
    <source>
        <dbReference type="Proteomes" id="UP000500857"/>
    </source>
</evidence>
<keyword evidence="4" id="KW-1185">Reference proteome</keyword>
<feature type="compositionally biased region" description="Pro residues" evidence="1">
    <location>
        <begin position="57"/>
        <end position="101"/>
    </location>
</feature>
<evidence type="ECO:0000256" key="2">
    <source>
        <dbReference type="SAM" id="SignalP"/>
    </source>
</evidence>
<organism evidence="3 4">
    <name type="scientific">Oxynema aestuarii AP17</name>
    <dbReference type="NCBI Taxonomy" id="2064643"/>
    <lineage>
        <taxon>Bacteria</taxon>
        <taxon>Bacillati</taxon>
        <taxon>Cyanobacteriota</taxon>
        <taxon>Cyanophyceae</taxon>
        <taxon>Oscillatoriophycideae</taxon>
        <taxon>Oscillatoriales</taxon>
        <taxon>Oscillatoriaceae</taxon>
        <taxon>Oxynema</taxon>
        <taxon>Oxynema aestuarii</taxon>
    </lineage>
</organism>
<sequence>MMNFHPLFRSTKLSRPSSRAIALMALTGLLATTSLSCGSPPADVENAASPTPSETQTPPPPPPDSPAPPATPEVRQTPPPRANPATPVTPPTQPPGTPPPLEGRGTPPPDDRYTPPPDERRRVSSVFPRSNEAGDYASKSDHTYWKVVDPDPNGLNCRMSEASIDEVWSATGGPIDIGNWPVVGTLQTNQEFEAELSPGGFVITFDPQGKPWIYVESSEGNGTSDCFVRANTQYVEPIRK</sequence>
<dbReference type="AlphaFoldDB" id="A0A6H1TWU7"/>
<dbReference type="Proteomes" id="UP000500857">
    <property type="component" value="Chromosome"/>
</dbReference>
<evidence type="ECO:0000256" key="1">
    <source>
        <dbReference type="SAM" id="MobiDB-lite"/>
    </source>
</evidence>
<protein>
    <submittedName>
        <fullName evidence="3">Uncharacterized protein</fullName>
    </submittedName>
</protein>
<name>A0A6H1TWU7_9CYAN</name>
<accession>A0A6H1TWU7</accession>
<dbReference type="RefSeq" id="WP_168567966.1">
    <property type="nucleotide sequence ID" value="NZ_CP051167.1"/>
</dbReference>
<reference evidence="3 4" key="1">
    <citation type="submission" date="2020-04" db="EMBL/GenBank/DDBJ databases">
        <authorList>
            <person name="Basu S."/>
            <person name="Maruthanayagam V."/>
            <person name="Chakraborty S."/>
            <person name="Pramanik A."/>
            <person name="Mukherjee J."/>
            <person name="Brink B."/>
        </authorList>
    </citation>
    <scope>NUCLEOTIDE SEQUENCE [LARGE SCALE GENOMIC DNA]</scope>
    <source>
        <strain evidence="3 4">AP17</strain>
    </source>
</reference>
<keyword evidence="2" id="KW-0732">Signal</keyword>
<feature type="compositionally biased region" description="Low complexity" evidence="1">
    <location>
        <begin position="47"/>
        <end position="56"/>
    </location>
</feature>
<evidence type="ECO:0000313" key="3">
    <source>
        <dbReference type="EMBL" id="QIZ69809.1"/>
    </source>
</evidence>
<gene>
    <name evidence="3" type="ORF">HCG48_03790</name>
</gene>
<proteinExistence type="predicted"/>
<dbReference type="KEGG" id="oxy:HCG48_03790"/>